<dbReference type="EMBL" id="CP006272">
    <property type="protein sequence ID" value="AGZ40780.1"/>
    <property type="molecule type" value="Genomic_DNA"/>
</dbReference>
<accession>U5VYI9</accession>
<dbReference type="PATRIC" id="fig|1246995.3.peg.2533"/>
<reference evidence="1 2" key="1">
    <citation type="journal article" date="2014" name="J. Biotechnol.">
        <title>Complete genome sequence of the actinobacterium Actinoplanes friuliensis HAG 010964, producer of the lipopeptide antibiotic friulimycin.</title>
        <authorList>
            <person name="Ruckert C."/>
            <person name="Szczepanowski R."/>
            <person name="Albersmeier A."/>
            <person name="Goesmann A."/>
            <person name="Fischer N."/>
            <person name="Steinkamper A."/>
            <person name="Puhler A."/>
            <person name="Biener R."/>
            <person name="Schwartz D."/>
            <person name="Kalinowski J."/>
        </authorList>
    </citation>
    <scope>NUCLEOTIDE SEQUENCE [LARGE SCALE GENOMIC DNA]</scope>
    <source>
        <strain evidence="1 2">DSM 7358</strain>
    </source>
</reference>
<protein>
    <submittedName>
        <fullName evidence="1">Uncharacterized protein</fullName>
    </submittedName>
</protein>
<name>U5VYI9_9ACTN</name>
<organism evidence="1 2">
    <name type="scientific">Actinoplanes friuliensis DSM 7358</name>
    <dbReference type="NCBI Taxonomy" id="1246995"/>
    <lineage>
        <taxon>Bacteria</taxon>
        <taxon>Bacillati</taxon>
        <taxon>Actinomycetota</taxon>
        <taxon>Actinomycetes</taxon>
        <taxon>Micromonosporales</taxon>
        <taxon>Micromonosporaceae</taxon>
        <taxon>Actinoplanes</taxon>
    </lineage>
</organism>
<dbReference type="KEGG" id="afs:AFR_12470"/>
<sequence length="280" mass="27745">MDSSPTLQDFVLNLIYDSAARSAFELDPETTLQHAGLSDVTAADVQQVIPLVVDYAPVAGITDVAGLDDLSTGVANLDVAGAVAQLQTITATAALSPVQGAAGADVNVSLAGVHTTALVGEDLLTGGSVLTGASLSVGGVTTVGGVADLSVDNDPALDLDAGVAVENTVDTVVPGAGQLIPDTDLRPIETLDHVTNVPSSVDLSNVTDLDVAGLHGATSSVVSVVSPDLGDDVVHGVHGTVTGTLDSVDGVTGGVLPSIGHPADNDLGHDLLGGLTDLHH</sequence>
<dbReference type="NCBIfam" id="NF038175">
    <property type="entry name" value="IniB_NTERM"/>
    <property type="match status" value="1"/>
</dbReference>
<evidence type="ECO:0000313" key="2">
    <source>
        <dbReference type="Proteomes" id="UP000017746"/>
    </source>
</evidence>
<dbReference type="eggNOG" id="ENOG5030HYV">
    <property type="taxonomic scope" value="Bacteria"/>
</dbReference>
<dbReference type="Proteomes" id="UP000017746">
    <property type="component" value="Chromosome"/>
</dbReference>
<keyword evidence="2" id="KW-1185">Reference proteome</keyword>
<evidence type="ECO:0000313" key="1">
    <source>
        <dbReference type="EMBL" id="AGZ40780.1"/>
    </source>
</evidence>
<gene>
    <name evidence="1" type="ORF">AFR_12470</name>
</gene>
<dbReference type="InterPro" id="IPR049709">
    <property type="entry name" value="IniB-like_N"/>
</dbReference>
<dbReference type="HOGENOM" id="CLU_992598_0_0_11"/>
<dbReference type="STRING" id="1246995.AFR_12470"/>
<proteinExistence type="predicted"/>
<dbReference type="RefSeq" id="WP_023360839.1">
    <property type="nucleotide sequence ID" value="NC_022657.1"/>
</dbReference>
<dbReference type="OrthoDB" id="3403955at2"/>
<dbReference type="AlphaFoldDB" id="U5VYI9"/>